<comment type="caution">
    <text evidence="1">The sequence shown here is derived from an EMBL/GenBank/DDBJ whole genome shotgun (WGS) entry which is preliminary data.</text>
</comment>
<reference evidence="1 2" key="1">
    <citation type="journal article" date="2012" name="BMC Genomics">
        <title>Comparative genomic analysis and phylogenetic position of Theileria equi.</title>
        <authorList>
            <person name="Kappmeyer L.S."/>
            <person name="Thiagarajan M."/>
            <person name="Herndon D.R."/>
            <person name="Ramsay J.D."/>
            <person name="Caler E."/>
            <person name="Djikeng A."/>
            <person name="Gillespie J.J."/>
            <person name="Lau A.O."/>
            <person name="Roalson E.H."/>
            <person name="Silva J.C."/>
            <person name="Silva M.G."/>
            <person name="Suarez C.E."/>
            <person name="Ueti M.W."/>
            <person name="Nene V.M."/>
            <person name="Mealey R.H."/>
            <person name="Knowles D.P."/>
            <person name="Brayton K.A."/>
        </authorList>
    </citation>
    <scope>NUCLEOTIDE SEQUENCE [LARGE SCALE GENOMIC DNA]</scope>
    <source>
        <strain evidence="1 2">WA</strain>
    </source>
</reference>
<evidence type="ECO:0000313" key="1">
    <source>
        <dbReference type="EMBL" id="EKX74272.1"/>
    </source>
</evidence>
<keyword evidence="2" id="KW-1185">Reference proteome</keyword>
<organism evidence="1 2">
    <name type="scientific">Theileria equi strain WA</name>
    <dbReference type="NCBI Taxonomy" id="1537102"/>
    <lineage>
        <taxon>Eukaryota</taxon>
        <taxon>Sar</taxon>
        <taxon>Alveolata</taxon>
        <taxon>Apicomplexa</taxon>
        <taxon>Aconoidasida</taxon>
        <taxon>Piroplasmida</taxon>
        <taxon>Theileriidae</taxon>
        <taxon>Theileria</taxon>
    </lineage>
</organism>
<dbReference type="VEuPathDB" id="PiroplasmaDB:BEWA_043130"/>
<dbReference type="eggNOG" id="ENOG502SQ47">
    <property type="taxonomic scope" value="Eukaryota"/>
</dbReference>
<dbReference type="OrthoDB" id="360686at2759"/>
<accession>L1LFT6</accession>
<dbReference type="Proteomes" id="UP000031512">
    <property type="component" value="Unassembled WGS sequence"/>
</dbReference>
<dbReference type="RefSeq" id="XP_004833724.1">
    <property type="nucleotide sequence ID" value="XM_004833667.1"/>
</dbReference>
<dbReference type="EMBL" id="ACOU01000002">
    <property type="protein sequence ID" value="EKX74272.1"/>
    <property type="molecule type" value="Genomic_DNA"/>
</dbReference>
<dbReference type="AlphaFoldDB" id="L1LFT6"/>
<evidence type="ECO:0000313" key="2">
    <source>
        <dbReference type="Proteomes" id="UP000031512"/>
    </source>
</evidence>
<dbReference type="KEGG" id="beq:BEWA_043130"/>
<dbReference type="GeneID" id="15807720"/>
<proteinExistence type="predicted"/>
<name>L1LFT6_THEEQ</name>
<gene>
    <name evidence="1" type="ORF">BEWA_043130</name>
</gene>
<protein>
    <submittedName>
        <fullName evidence="1">Uncharacterized protein</fullName>
    </submittedName>
</protein>
<sequence>MDDKSANISSITNTLCVESRQEETDEKYSDVLNEVILHGESIPGLNNIHMNYREAWKIGRQGCLGTRRSFWDPRIFTMTWYFICDGTDPVNFLVLYPYKRKSGTNLKPIVIR</sequence>